<feature type="domain" description="DNAJC9 HTH" evidence="2">
    <location>
        <begin position="1"/>
        <end position="40"/>
    </location>
</feature>
<evidence type="ECO:0000313" key="3">
    <source>
        <dbReference type="EMBL" id="KAF3607355.1"/>
    </source>
</evidence>
<feature type="compositionally biased region" description="Basic residues" evidence="1">
    <location>
        <begin position="118"/>
        <end position="127"/>
    </location>
</feature>
<sequence length="127" mass="14608">MLCSNPKLDSHRFKDIIDEAITAGEVKATKAYNKWAKEISEIKPPTSPRKTRRKAKKGAETDLYALIAQRRDARKEKFDTMFSSLVSRYGENADSEPNEEEFEAAKRKLESQRSSSSSKKKKKPRRK</sequence>
<accession>A0ABQ7EWM5</accession>
<evidence type="ECO:0000256" key="1">
    <source>
        <dbReference type="SAM" id="MobiDB-lite"/>
    </source>
</evidence>
<dbReference type="Pfam" id="PF23302">
    <property type="entry name" value="HTH_DNAJC9"/>
    <property type="match status" value="1"/>
</dbReference>
<organism evidence="3 4">
    <name type="scientific">Brassica cretica</name>
    <name type="common">Mustard</name>
    <dbReference type="NCBI Taxonomy" id="69181"/>
    <lineage>
        <taxon>Eukaryota</taxon>
        <taxon>Viridiplantae</taxon>
        <taxon>Streptophyta</taxon>
        <taxon>Embryophyta</taxon>
        <taxon>Tracheophyta</taxon>
        <taxon>Spermatophyta</taxon>
        <taxon>Magnoliopsida</taxon>
        <taxon>eudicotyledons</taxon>
        <taxon>Gunneridae</taxon>
        <taxon>Pentapetalae</taxon>
        <taxon>rosids</taxon>
        <taxon>malvids</taxon>
        <taxon>Brassicales</taxon>
        <taxon>Brassicaceae</taxon>
        <taxon>Brassiceae</taxon>
        <taxon>Brassica</taxon>
    </lineage>
</organism>
<dbReference type="PANTHER" id="PTHR44916:SF4">
    <property type="entry name" value="J DOMAIN-CONTAINING PROTEIN"/>
    <property type="match status" value="1"/>
</dbReference>
<protein>
    <recommendedName>
        <fullName evidence="2">DNAJC9 HTH domain-containing protein</fullName>
    </recommendedName>
</protein>
<proteinExistence type="predicted"/>
<gene>
    <name evidence="3" type="ORF">DY000_02050829</name>
</gene>
<keyword evidence="4" id="KW-1185">Reference proteome</keyword>
<feature type="region of interest" description="Disordered" evidence="1">
    <location>
        <begin position="87"/>
        <end position="127"/>
    </location>
</feature>
<comment type="caution">
    <text evidence="3">The sequence shown here is derived from an EMBL/GenBank/DDBJ whole genome shotgun (WGS) entry which is preliminary data.</text>
</comment>
<dbReference type="EMBL" id="QGKV02000297">
    <property type="protein sequence ID" value="KAF3607355.1"/>
    <property type="molecule type" value="Genomic_DNA"/>
</dbReference>
<dbReference type="PANTHER" id="PTHR44916">
    <property type="entry name" value="CHAPERONE DNAJ-DOMAIN SUPERFAMILY PROTEIN-RELATED"/>
    <property type="match status" value="1"/>
</dbReference>
<evidence type="ECO:0000313" key="4">
    <source>
        <dbReference type="Proteomes" id="UP000266723"/>
    </source>
</evidence>
<dbReference type="InterPro" id="IPR042977">
    <property type="entry name" value="AtJ6-like"/>
</dbReference>
<dbReference type="InterPro" id="IPR056453">
    <property type="entry name" value="HTH_DNAJC9"/>
</dbReference>
<evidence type="ECO:0000259" key="2">
    <source>
        <dbReference type="Pfam" id="PF23302"/>
    </source>
</evidence>
<feature type="compositionally biased region" description="Acidic residues" evidence="1">
    <location>
        <begin position="93"/>
        <end position="102"/>
    </location>
</feature>
<dbReference type="Proteomes" id="UP000266723">
    <property type="component" value="Unassembled WGS sequence"/>
</dbReference>
<name>A0ABQ7EWM5_BRACR</name>
<reference evidence="3 4" key="1">
    <citation type="journal article" date="2020" name="BMC Genomics">
        <title>Intraspecific diversification of the crop wild relative Brassica cretica Lam. using demographic model selection.</title>
        <authorList>
            <person name="Kioukis A."/>
            <person name="Michalopoulou V.A."/>
            <person name="Briers L."/>
            <person name="Pirintsos S."/>
            <person name="Studholme D.J."/>
            <person name="Pavlidis P."/>
            <person name="Sarris P.F."/>
        </authorList>
    </citation>
    <scope>NUCLEOTIDE SEQUENCE [LARGE SCALE GENOMIC DNA]</scope>
    <source>
        <strain evidence="4">cv. PFS-1207/04</strain>
    </source>
</reference>